<dbReference type="EMBL" id="CT868385">
    <property type="protein sequence ID" value="CAK80953.1"/>
    <property type="molecule type" value="Genomic_DNA"/>
</dbReference>
<dbReference type="KEGG" id="ptm:GSPATT00015812001"/>
<feature type="region of interest" description="Disordered" evidence="1">
    <location>
        <begin position="52"/>
        <end position="87"/>
    </location>
</feature>
<dbReference type="AlphaFoldDB" id="A0DD36"/>
<evidence type="ECO:0000313" key="3">
    <source>
        <dbReference type="Proteomes" id="UP000000600"/>
    </source>
</evidence>
<protein>
    <submittedName>
        <fullName evidence="2">Uncharacterized protein</fullName>
    </submittedName>
</protein>
<evidence type="ECO:0000313" key="2">
    <source>
        <dbReference type="EMBL" id="CAK80953.1"/>
    </source>
</evidence>
<dbReference type="HOGENOM" id="CLU_2488237_0_0_1"/>
<keyword evidence="3" id="KW-1185">Reference proteome</keyword>
<dbReference type="GeneID" id="5034135"/>
<organism evidence="2 3">
    <name type="scientific">Paramecium tetraurelia</name>
    <dbReference type="NCBI Taxonomy" id="5888"/>
    <lineage>
        <taxon>Eukaryota</taxon>
        <taxon>Sar</taxon>
        <taxon>Alveolata</taxon>
        <taxon>Ciliophora</taxon>
        <taxon>Intramacronucleata</taxon>
        <taxon>Oligohymenophorea</taxon>
        <taxon>Peniculida</taxon>
        <taxon>Parameciidae</taxon>
        <taxon>Paramecium</taxon>
    </lineage>
</organism>
<sequence>MQYIKQFKELIGCYFKKKWQIIFIEEKVEIMQFDRNVQIIQFRFQKRINKETQTVDKQKEEKGHSQENNKKNKKSKLQEPSTMDFLI</sequence>
<dbReference type="RefSeq" id="XP_001448350.1">
    <property type="nucleotide sequence ID" value="XM_001448313.2"/>
</dbReference>
<evidence type="ECO:0000256" key="1">
    <source>
        <dbReference type="SAM" id="MobiDB-lite"/>
    </source>
</evidence>
<dbReference type="Proteomes" id="UP000000600">
    <property type="component" value="Unassembled WGS sequence"/>
</dbReference>
<name>A0DD36_PARTE</name>
<dbReference type="InParanoid" id="A0DD36"/>
<proteinExistence type="predicted"/>
<accession>A0DD36</accession>
<reference evidence="2 3" key="1">
    <citation type="journal article" date="2006" name="Nature">
        <title>Global trends of whole-genome duplications revealed by the ciliate Paramecium tetraurelia.</title>
        <authorList>
            <consortium name="Genoscope"/>
            <person name="Aury J.-M."/>
            <person name="Jaillon O."/>
            <person name="Duret L."/>
            <person name="Noel B."/>
            <person name="Jubin C."/>
            <person name="Porcel B.M."/>
            <person name="Segurens B."/>
            <person name="Daubin V."/>
            <person name="Anthouard V."/>
            <person name="Aiach N."/>
            <person name="Arnaiz O."/>
            <person name="Billaut A."/>
            <person name="Beisson J."/>
            <person name="Blanc I."/>
            <person name="Bouhouche K."/>
            <person name="Camara F."/>
            <person name="Duharcourt S."/>
            <person name="Guigo R."/>
            <person name="Gogendeau D."/>
            <person name="Katinka M."/>
            <person name="Keller A.-M."/>
            <person name="Kissmehl R."/>
            <person name="Klotz C."/>
            <person name="Koll F."/>
            <person name="Le Moue A."/>
            <person name="Lepere C."/>
            <person name="Malinsky S."/>
            <person name="Nowacki M."/>
            <person name="Nowak J.K."/>
            <person name="Plattner H."/>
            <person name="Poulain J."/>
            <person name="Ruiz F."/>
            <person name="Serrano V."/>
            <person name="Zagulski M."/>
            <person name="Dessen P."/>
            <person name="Betermier M."/>
            <person name="Weissenbach J."/>
            <person name="Scarpelli C."/>
            <person name="Schachter V."/>
            <person name="Sperling L."/>
            <person name="Meyer E."/>
            <person name="Cohen J."/>
            <person name="Wincker P."/>
        </authorList>
    </citation>
    <scope>NUCLEOTIDE SEQUENCE [LARGE SCALE GENOMIC DNA]</scope>
    <source>
        <strain evidence="2 3">Stock d4-2</strain>
    </source>
</reference>
<feature type="compositionally biased region" description="Basic and acidic residues" evidence="1">
    <location>
        <begin position="52"/>
        <end position="70"/>
    </location>
</feature>
<gene>
    <name evidence="2" type="ORF">GSPATT00015812001</name>
</gene>